<evidence type="ECO:0000256" key="5">
    <source>
        <dbReference type="HAMAP-Rule" id="MF_00956"/>
    </source>
</evidence>
<sequence>MRSRGDVCAQGEERVDFRDREATFAAIAAGRPDVVVLGAGRVGGLGANLARPVEFLDENLRIQGNVLAASLAAGVERLLFVGSANAYPAAAPQPISEDALETAELDPSTRPYGLAKLVGARLCEAYSAQHGVTYHSVMPCNLYGPGDRFDLATAHVVAATLRRFGDAVADGREQVVVWGSGSQRRQLMHADDLAAACLVLLDQEHPPSVVNAGPRGDTSVREIAELAAGIVGFDGEIAFDATKPEGVLRRELDTSRIHDLGWTPQHSLEDGMRSTWQWYVEQERRAPMTETFA</sequence>
<dbReference type="PANTHER" id="PTHR43238">
    <property type="entry name" value="GDP-L-FUCOSE SYNTHASE"/>
    <property type="match status" value="1"/>
</dbReference>
<dbReference type="InterPro" id="IPR036291">
    <property type="entry name" value="NAD(P)-bd_dom_sf"/>
</dbReference>
<dbReference type="EMBL" id="BJWH01000004">
    <property type="protein sequence ID" value="GEL97641.1"/>
    <property type="molecule type" value="Genomic_DNA"/>
</dbReference>
<keyword evidence="3 5" id="KW-0560">Oxidoreductase</keyword>
<feature type="domain" description="NAD-dependent epimerase/dehydratase" evidence="6">
    <location>
        <begin position="14"/>
        <end position="213"/>
    </location>
</feature>
<keyword evidence="4 5" id="KW-0413">Isomerase</keyword>
<dbReference type="GO" id="GO:0050577">
    <property type="term" value="F:GDP-L-fucose synthase activity"/>
    <property type="evidence" value="ECO:0007669"/>
    <property type="project" value="UniProtKB-UniRule"/>
</dbReference>
<feature type="binding site" evidence="5">
    <location>
        <position position="245"/>
    </location>
    <ligand>
        <name>substrate</name>
    </ligand>
</feature>
<dbReference type="InterPro" id="IPR001509">
    <property type="entry name" value="Epimerase_deHydtase"/>
</dbReference>
<feature type="binding site" evidence="5">
    <location>
        <position position="155"/>
    </location>
    <ligand>
        <name>NADP(+)</name>
        <dbReference type="ChEBI" id="CHEBI:58349"/>
    </ligand>
</feature>
<dbReference type="Gene3D" id="3.90.25.10">
    <property type="entry name" value="UDP-galactose 4-epimerase, domain 1"/>
    <property type="match status" value="1"/>
</dbReference>
<keyword evidence="2 5" id="KW-0521">NADP</keyword>
<feature type="binding site" evidence="5">
    <location>
        <position position="178"/>
    </location>
    <ligand>
        <name>substrate</name>
    </ligand>
</feature>
<dbReference type="PANTHER" id="PTHR43238:SF1">
    <property type="entry name" value="GDP-L-FUCOSE SYNTHASE"/>
    <property type="match status" value="1"/>
</dbReference>
<feature type="binding site" evidence="5">
    <location>
        <position position="163"/>
    </location>
    <ligand>
        <name>substrate</name>
    </ligand>
</feature>
<feature type="active site" description="Proton donor/acceptor" evidence="5">
    <location>
        <position position="112"/>
    </location>
</feature>
<dbReference type="Proteomes" id="UP000321049">
    <property type="component" value="Unassembled WGS sequence"/>
</dbReference>
<dbReference type="Gene3D" id="3.40.50.720">
    <property type="entry name" value="NAD(P)-binding Rossmann-like Domain"/>
    <property type="match status" value="1"/>
</dbReference>
<organism evidence="7 8">
    <name type="scientific">Cellulomonas terrae</name>
    <dbReference type="NCBI Taxonomy" id="311234"/>
    <lineage>
        <taxon>Bacteria</taxon>
        <taxon>Bacillati</taxon>
        <taxon>Actinomycetota</taxon>
        <taxon>Actinomycetes</taxon>
        <taxon>Micrococcales</taxon>
        <taxon>Cellulomonadaceae</taxon>
        <taxon>Cellulomonas</taxon>
    </lineage>
</organism>
<dbReference type="InterPro" id="IPR028614">
    <property type="entry name" value="GDP_fucose/colitose_synth"/>
</dbReference>
<comment type="similarity">
    <text evidence="1 5">Belongs to the NAD(P)-dependent epimerase/dehydratase family. Fucose synthase subfamily.</text>
</comment>
<reference evidence="7 8" key="1">
    <citation type="submission" date="2019-07" db="EMBL/GenBank/DDBJ databases">
        <title>Whole genome shotgun sequence of Cellulomonas terrae NBRC 100819.</title>
        <authorList>
            <person name="Hosoyama A."/>
            <person name="Uohara A."/>
            <person name="Ohji S."/>
            <person name="Ichikawa N."/>
        </authorList>
    </citation>
    <scope>NUCLEOTIDE SEQUENCE [LARGE SCALE GENOMIC DNA]</scope>
    <source>
        <strain evidence="7 8">NBRC 100819</strain>
    </source>
</reference>
<comment type="catalytic activity">
    <reaction evidence="5">
        <text>GDP-beta-L-fucose + NADP(+) = GDP-4-dehydro-alpha-D-rhamnose + NADPH + H(+)</text>
        <dbReference type="Rhea" id="RHEA:18885"/>
        <dbReference type="ChEBI" id="CHEBI:15378"/>
        <dbReference type="ChEBI" id="CHEBI:57273"/>
        <dbReference type="ChEBI" id="CHEBI:57783"/>
        <dbReference type="ChEBI" id="CHEBI:57964"/>
        <dbReference type="ChEBI" id="CHEBI:58349"/>
        <dbReference type="EC" id="1.1.1.271"/>
    </reaction>
</comment>
<comment type="caution">
    <text evidence="5">Lacks conserved residue(s) required for the propagation of feature annotation.</text>
</comment>
<dbReference type="GO" id="GO:0042351">
    <property type="term" value="P:'de novo' GDP-L-fucose biosynthetic process"/>
    <property type="evidence" value="ECO:0007669"/>
    <property type="project" value="UniProtKB-UniRule"/>
</dbReference>
<dbReference type="AlphaFoldDB" id="A0A511JI06"/>
<accession>A0A511JI06</accession>
<gene>
    <name evidence="5 7" type="primary">fcl</name>
    <name evidence="7" type="ORF">CTE05_11880</name>
</gene>
<evidence type="ECO:0000256" key="1">
    <source>
        <dbReference type="ARBA" id="ARBA00005959"/>
    </source>
</evidence>
<evidence type="ECO:0000313" key="7">
    <source>
        <dbReference type="EMBL" id="GEL97641.1"/>
    </source>
</evidence>
<evidence type="ECO:0000256" key="3">
    <source>
        <dbReference type="ARBA" id="ARBA00023002"/>
    </source>
</evidence>
<evidence type="ECO:0000256" key="4">
    <source>
        <dbReference type="ARBA" id="ARBA00023235"/>
    </source>
</evidence>
<comment type="function">
    <text evidence="5">Catalyzes the two-step NADP-dependent conversion of GDP-4-dehydro-6-deoxy-D-mannose to GDP-fucose, involving an epimerase and a reductase reaction.</text>
</comment>
<evidence type="ECO:0000313" key="8">
    <source>
        <dbReference type="Proteomes" id="UP000321049"/>
    </source>
</evidence>
<proteinExistence type="inferred from homology"/>
<dbReference type="HAMAP" id="MF_00956">
    <property type="entry name" value="GDP_fucose_synth"/>
    <property type="match status" value="1"/>
</dbReference>
<feature type="binding site" evidence="5">
    <location>
        <position position="116"/>
    </location>
    <ligand>
        <name>NADP(+)</name>
        <dbReference type="ChEBI" id="CHEBI:58349"/>
    </ligand>
</feature>
<comment type="pathway">
    <text evidence="5">Nucleotide-sugar biosynthesis; GDP-L-fucose biosynthesis via de novo pathway; GDP-L-fucose from GDP-alpha-D-mannose: step 2/2.</text>
</comment>
<feature type="site" description="Important for catalytic activity" evidence="5">
    <location>
        <position position="83"/>
    </location>
</feature>
<evidence type="ECO:0000256" key="2">
    <source>
        <dbReference type="ARBA" id="ARBA00022857"/>
    </source>
</evidence>
<name>A0A511JI06_9CELL</name>
<dbReference type="GO" id="GO:0070401">
    <property type="term" value="F:NADP+ binding"/>
    <property type="evidence" value="ECO:0007669"/>
    <property type="project" value="UniProtKB-UniRule"/>
</dbReference>
<dbReference type="EC" id="1.1.1.271" evidence="5"/>
<keyword evidence="5" id="KW-0511">Multifunctional enzyme</keyword>
<evidence type="ECO:0000259" key="6">
    <source>
        <dbReference type="Pfam" id="PF01370"/>
    </source>
</evidence>
<dbReference type="UniPathway" id="UPA00128">
    <property type="reaction ID" value="UER00191"/>
</dbReference>
<dbReference type="SUPFAM" id="SSF51735">
    <property type="entry name" value="NAD(P)-binding Rossmann-fold domains"/>
    <property type="match status" value="1"/>
</dbReference>
<comment type="caution">
    <text evidence="7">The sequence shown here is derived from an EMBL/GenBank/DDBJ whole genome shotgun (WGS) entry which is preliminary data.</text>
</comment>
<feature type="binding site" evidence="5">
    <location>
        <begin position="139"/>
        <end position="142"/>
    </location>
    <ligand>
        <name>NADP(+)</name>
        <dbReference type="ChEBI" id="CHEBI:58349"/>
    </ligand>
</feature>
<keyword evidence="8" id="KW-1185">Reference proteome</keyword>
<feature type="binding site" evidence="5">
    <location>
        <position position="185"/>
    </location>
    <ligand>
        <name>substrate</name>
    </ligand>
</feature>
<dbReference type="Pfam" id="PF01370">
    <property type="entry name" value="Epimerase"/>
    <property type="match status" value="1"/>
</dbReference>
<protein>
    <recommendedName>
        <fullName evidence="5">GDP-L-fucose synthase</fullName>
        <ecNumber evidence="5">1.1.1.271</ecNumber>
    </recommendedName>
    <alternativeName>
        <fullName evidence="5">GDP-4-keto-6-deoxy-D-mannose-3,5-epimerase-4-reductase</fullName>
    </alternativeName>
</protein>
<dbReference type="GO" id="GO:0016853">
    <property type="term" value="F:isomerase activity"/>
    <property type="evidence" value="ECO:0007669"/>
    <property type="project" value="UniProtKB-KW"/>
</dbReference>